<evidence type="ECO:0000313" key="2">
    <source>
        <dbReference type="Ensembl" id="ENSLLEP00000006679.1"/>
    </source>
</evidence>
<proteinExistence type="predicted"/>
<sequence>MRCLNTYDSTRKTSRSQKGKLWLKCWKTGSPSARCAHWADLPSHRDTGNTVFRNVSFNFSPILQLNIGGEIYTTTLSTLKKCPGSKLYDMFNGQPKLRTDSEGRFFIDRDGKNFRFILEYLRSSQVPTQCIQEVYKEALFYEIEPLVKMLEETPQIFGEQVGRKQFLSRVPNYNENIEVMIRIARAEVVASRHSNVIVCIVRTEEDASKCHDALNTLDMDKESVVKFGPWKASPGISDLLDCITVDIEHKGYKVSYMAYVVDKGFRMKYYDFIYKFVFTWW</sequence>
<protein>
    <submittedName>
        <fullName evidence="2">Potassium channel tetramerization domain containing 14</fullName>
    </submittedName>
</protein>
<dbReference type="InterPro" id="IPR057890">
    <property type="entry name" value="KCTD7/14_C"/>
</dbReference>
<dbReference type="GeneTree" id="ENSGT00940000160762"/>
<dbReference type="PANTHER" id="PTHR14499">
    <property type="entry name" value="POTASSIUM CHANNEL TETRAMERIZATION DOMAIN-CONTAINING"/>
    <property type="match status" value="1"/>
</dbReference>
<dbReference type="Proteomes" id="UP000694569">
    <property type="component" value="Unplaced"/>
</dbReference>
<organism evidence="2 3">
    <name type="scientific">Leptobrachium leishanense</name>
    <name type="common">Leishan spiny toad</name>
    <dbReference type="NCBI Taxonomy" id="445787"/>
    <lineage>
        <taxon>Eukaryota</taxon>
        <taxon>Metazoa</taxon>
        <taxon>Chordata</taxon>
        <taxon>Craniata</taxon>
        <taxon>Vertebrata</taxon>
        <taxon>Euteleostomi</taxon>
        <taxon>Amphibia</taxon>
        <taxon>Batrachia</taxon>
        <taxon>Anura</taxon>
        <taxon>Pelobatoidea</taxon>
        <taxon>Megophryidae</taxon>
        <taxon>Leptobrachium</taxon>
    </lineage>
</organism>
<keyword evidence="3" id="KW-1185">Reference proteome</keyword>
<accession>A0A8C5P8Y7</accession>
<dbReference type="GO" id="GO:0051260">
    <property type="term" value="P:protein homooligomerization"/>
    <property type="evidence" value="ECO:0007669"/>
    <property type="project" value="InterPro"/>
</dbReference>
<dbReference type="Gene3D" id="3.30.710.10">
    <property type="entry name" value="Potassium Channel Kv1.1, Chain A"/>
    <property type="match status" value="1"/>
</dbReference>
<dbReference type="InterPro" id="IPR003131">
    <property type="entry name" value="T1-type_BTB"/>
</dbReference>
<reference evidence="2" key="1">
    <citation type="submission" date="2025-08" db="UniProtKB">
        <authorList>
            <consortium name="Ensembl"/>
        </authorList>
    </citation>
    <scope>IDENTIFICATION</scope>
</reference>
<dbReference type="PANTHER" id="PTHR14499:SF3">
    <property type="entry name" value="BTB_POZ DOMAIN-CONTAINING PROTEIN KCTD14"/>
    <property type="match status" value="1"/>
</dbReference>
<dbReference type="OrthoDB" id="2414723at2759"/>
<dbReference type="SMART" id="SM00225">
    <property type="entry name" value="BTB"/>
    <property type="match status" value="1"/>
</dbReference>
<dbReference type="SUPFAM" id="SSF54695">
    <property type="entry name" value="POZ domain"/>
    <property type="match status" value="1"/>
</dbReference>
<dbReference type="Pfam" id="PF02214">
    <property type="entry name" value="BTB_2"/>
    <property type="match status" value="1"/>
</dbReference>
<dbReference type="CDD" id="cd18371">
    <property type="entry name" value="BTB_POZ_KCTD14"/>
    <property type="match status" value="1"/>
</dbReference>
<dbReference type="Pfam" id="PF25611">
    <property type="entry name" value="KCTD_C"/>
    <property type="match status" value="1"/>
</dbReference>
<dbReference type="Ensembl" id="ENSLLET00000006951.1">
    <property type="protein sequence ID" value="ENSLLEP00000006679.1"/>
    <property type="gene ID" value="ENSLLEG00000004200.1"/>
</dbReference>
<evidence type="ECO:0000313" key="3">
    <source>
        <dbReference type="Proteomes" id="UP000694569"/>
    </source>
</evidence>
<reference evidence="2" key="2">
    <citation type="submission" date="2025-09" db="UniProtKB">
        <authorList>
            <consortium name="Ensembl"/>
        </authorList>
    </citation>
    <scope>IDENTIFICATION</scope>
</reference>
<dbReference type="InterPro" id="IPR000210">
    <property type="entry name" value="BTB/POZ_dom"/>
</dbReference>
<feature type="domain" description="BTB" evidence="1">
    <location>
        <begin position="61"/>
        <end position="158"/>
    </location>
</feature>
<name>A0A8C5P8Y7_9ANUR</name>
<evidence type="ECO:0000259" key="1">
    <source>
        <dbReference type="SMART" id="SM00225"/>
    </source>
</evidence>
<gene>
    <name evidence="2" type="primary">KCTD14</name>
</gene>
<dbReference type="AlphaFoldDB" id="A0A8C5P8Y7"/>
<dbReference type="InterPro" id="IPR011333">
    <property type="entry name" value="SKP1/BTB/POZ_sf"/>
</dbReference>